<proteinExistence type="predicted"/>
<dbReference type="Proteomes" id="UP000441925">
    <property type="component" value="Unassembled WGS sequence"/>
</dbReference>
<keyword evidence="2" id="KW-1185">Reference proteome</keyword>
<accession>A0A6N7VCK1</accession>
<evidence type="ECO:0000313" key="2">
    <source>
        <dbReference type="Proteomes" id="UP000441925"/>
    </source>
</evidence>
<name>A0A6N7VCK1_9FIRM</name>
<dbReference type="EMBL" id="VULQ01000002">
    <property type="protein sequence ID" value="MSS77178.1"/>
    <property type="molecule type" value="Genomic_DNA"/>
</dbReference>
<evidence type="ECO:0000313" key="1">
    <source>
        <dbReference type="EMBL" id="MSS77178.1"/>
    </source>
</evidence>
<comment type="caution">
    <text evidence="1">The sequence shown here is derived from an EMBL/GenBank/DDBJ whole genome shotgun (WGS) entry which is preliminary data.</text>
</comment>
<gene>
    <name evidence="1" type="ORF">FYJ26_01870</name>
</gene>
<dbReference type="RefSeq" id="WP_154539056.1">
    <property type="nucleotide sequence ID" value="NZ_JAXDSU010000040.1"/>
</dbReference>
<sequence>MFIITDYEREFITKYLKNGKEKIKEAETLNDLEDLLSDIDLELVCGENGMDENFDLTDFGRKAQNIHDDIFFRNHDYDEKTYSYISNY</sequence>
<protein>
    <submittedName>
        <fullName evidence="1">Uncharacterized protein</fullName>
    </submittedName>
</protein>
<organism evidence="1 2">
    <name type="scientific">Anaerococcus porci</name>
    <dbReference type="NCBI Taxonomy" id="2652269"/>
    <lineage>
        <taxon>Bacteria</taxon>
        <taxon>Bacillati</taxon>
        <taxon>Bacillota</taxon>
        <taxon>Tissierellia</taxon>
        <taxon>Tissierellales</taxon>
        <taxon>Peptoniphilaceae</taxon>
        <taxon>Anaerococcus</taxon>
    </lineage>
</organism>
<dbReference type="AlphaFoldDB" id="A0A6N7VCK1"/>
<reference evidence="1 2" key="1">
    <citation type="submission" date="2019-08" db="EMBL/GenBank/DDBJ databases">
        <title>In-depth cultivation of the pig gut microbiome towards novel bacterial diversity and tailored functional studies.</title>
        <authorList>
            <person name="Wylensek D."/>
            <person name="Hitch T.C.A."/>
            <person name="Clavel T."/>
        </authorList>
    </citation>
    <scope>NUCLEOTIDE SEQUENCE [LARGE SCALE GENOMIC DNA]</scope>
    <source>
        <strain evidence="1 2">WCA-380-WT-2B</strain>
    </source>
</reference>